<dbReference type="SUPFAM" id="SSF53474">
    <property type="entry name" value="alpha/beta-Hydrolases"/>
    <property type="match status" value="1"/>
</dbReference>
<dbReference type="EC" id="3.4.-.-" evidence="3"/>
<dbReference type="InterPro" id="IPR001375">
    <property type="entry name" value="Peptidase_S9_cat"/>
</dbReference>
<evidence type="ECO:0000313" key="4">
    <source>
        <dbReference type="Proteomes" id="UP001595533"/>
    </source>
</evidence>
<dbReference type="Proteomes" id="UP001595533">
    <property type="component" value="Unassembled WGS sequence"/>
</dbReference>
<feature type="domain" description="Peptidase S9 prolyl oligopeptidase catalytic" evidence="2">
    <location>
        <begin position="78"/>
        <end position="284"/>
    </location>
</feature>
<accession>A0ABV7J6U5</accession>
<dbReference type="EMBL" id="JBHRTS010000001">
    <property type="protein sequence ID" value="MFC3192614.1"/>
    <property type="molecule type" value="Genomic_DNA"/>
</dbReference>
<dbReference type="InterPro" id="IPR029058">
    <property type="entry name" value="AB_hydrolase_fold"/>
</dbReference>
<feature type="chain" id="PRO_5046319955" evidence="1">
    <location>
        <begin position="28"/>
        <end position="286"/>
    </location>
</feature>
<comment type="caution">
    <text evidence="3">The sequence shown here is derived from an EMBL/GenBank/DDBJ whole genome shotgun (WGS) entry which is preliminary data.</text>
</comment>
<evidence type="ECO:0000259" key="2">
    <source>
        <dbReference type="Pfam" id="PF00326"/>
    </source>
</evidence>
<dbReference type="Gene3D" id="3.40.50.1820">
    <property type="entry name" value="alpha/beta hydrolase"/>
    <property type="match status" value="1"/>
</dbReference>
<sequence length="286" mass="31186">MNNPACKQRAFCTSALLMFLLSSQLLAADVRSDDITFNSHDVQLSGTVVYPLNQTGHVAAVFVHGSGPQKRNLPLARALAAKGIVTLVYDKRGVGESGGTYEGKQRVSEHNVNLLAADAAAALQVLRQHPQAQAVPAGLIGISQAGWLIPLAAEQEPRPDFMVIWSGPVSKVSEEDIYSRYTRDLDGAEVPSYEEALRARKTPYVWPDFLGKDSNPVDSLKQLQVPGLWVFGAQDGSIPVDLSVRRLKALAKQGHPYEYVLFSSLGHNNISETLSTVTDWVKRLVK</sequence>
<keyword evidence="4" id="KW-1185">Reference proteome</keyword>
<dbReference type="Pfam" id="PF00326">
    <property type="entry name" value="Peptidase_S9"/>
    <property type="match status" value="1"/>
</dbReference>
<keyword evidence="1" id="KW-0732">Signal</keyword>
<reference evidence="4" key="1">
    <citation type="journal article" date="2019" name="Int. J. Syst. Evol. Microbiol.">
        <title>The Global Catalogue of Microorganisms (GCM) 10K type strain sequencing project: providing services to taxonomists for standard genome sequencing and annotation.</title>
        <authorList>
            <consortium name="The Broad Institute Genomics Platform"/>
            <consortium name="The Broad Institute Genome Sequencing Center for Infectious Disease"/>
            <person name="Wu L."/>
            <person name="Ma J."/>
        </authorList>
    </citation>
    <scope>NUCLEOTIDE SEQUENCE [LARGE SCALE GENOMIC DNA]</scope>
    <source>
        <strain evidence="4">KCTC 42953</strain>
    </source>
</reference>
<name>A0ABV7J6U5_9GAMM</name>
<feature type="signal peptide" evidence="1">
    <location>
        <begin position="1"/>
        <end position="27"/>
    </location>
</feature>
<gene>
    <name evidence="3" type="ORF">ACFODZ_00040</name>
</gene>
<evidence type="ECO:0000313" key="3">
    <source>
        <dbReference type="EMBL" id="MFC3192614.1"/>
    </source>
</evidence>
<dbReference type="GO" id="GO:0016787">
    <property type="term" value="F:hydrolase activity"/>
    <property type="evidence" value="ECO:0007669"/>
    <property type="project" value="UniProtKB-KW"/>
</dbReference>
<dbReference type="PANTHER" id="PTHR43265:SF1">
    <property type="entry name" value="ESTERASE ESTD"/>
    <property type="match status" value="1"/>
</dbReference>
<proteinExistence type="predicted"/>
<evidence type="ECO:0000256" key="1">
    <source>
        <dbReference type="SAM" id="SignalP"/>
    </source>
</evidence>
<organism evidence="3 4">
    <name type="scientific">Marinicella sediminis</name>
    <dbReference type="NCBI Taxonomy" id="1792834"/>
    <lineage>
        <taxon>Bacteria</taxon>
        <taxon>Pseudomonadati</taxon>
        <taxon>Pseudomonadota</taxon>
        <taxon>Gammaproteobacteria</taxon>
        <taxon>Lysobacterales</taxon>
        <taxon>Marinicellaceae</taxon>
        <taxon>Marinicella</taxon>
    </lineage>
</organism>
<keyword evidence="3" id="KW-0378">Hydrolase</keyword>
<protein>
    <submittedName>
        <fullName evidence="3">Alpha/beta hydrolase family protein</fullName>
        <ecNumber evidence="3">3.4.-.-</ecNumber>
    </submittedName>
</protein>
<dbReference type="PANTHER" id="PTHR43265">
    <property type="entry name" value="ESTERASE ESTD"/>
    <property type="match status" value="1"/>
</dbReference>
<dbReference type="InterPro" id="IPR053145">
    <property type="entry name" value="AB_hydrolase_Est10"/>
</dbReference>
<dbReference type="RefSeq" id="WP_077412847.1">
    <property type="nucleotide sequence ID" value="NZ_JBHRTS010000001.1"/>
</dbReference>